<comment type="caution">
    <text evidence="1">The sequence shown here is derived from an EMBL/GenBank/DDBJ whole genome shotgun (WGS) entry which is preliminary data.</text>
</comment>
<accession>A0A5N3P4D5</accession>
<evidence type="ECO:0000313" key="1">
    <source>
        <dbReference type="EMBL" id="KAB0264585.1"/>
    </source>
</evidence>
<organism evidence="1 2">
    <name type="scientific">Microvirga brassicacearum</name>
    <dbReference type="NCBI Taxonomy" id="2580413"/>
    <lineage>
        <taxon>Bacteria</taxon>
        <taxon>Pseudomonadati</taxon>
        <taxon>Pseudomonadota</taxon>
        <taxon>Alphaproteobacteria</taxon>
        <taxon>Hyphomicrobiales</taxon>
        <taxon>Methylobacteriaceae</taxon>
        <taxon>Microvirga</taxon>
    </lineage>
</organism>
<dbReference type="OrthoDB" id="8019884at2"/>
<dbReference type="RefSeq" id="WP_150949001.1">
    <property type="nucleotide sequence ID" value="NZ_VCMV01000069.1"/>
</dbReference>
<evidence type="ECO:0008006" key="3">
    <source>
        <dbReference type="Google" id="ProtNLM"/>
    </source>
</evidence>
<reference evidence="1 2" key="1">
    <citation type="journal article" date="2019" name="Microorganisms">
        <title>Genome Insights into the Novel Species Microvirga brassicacearum, a Rapeseed Endophyte with Biotechnological Potential.</title>
        <authorList>
            <person name="Jimenez-Gomez A."/>
            <person name="Saati-Santamaria Z."/>
            <person name="Igual J.M."/>
            <person name="Rivas R."/>
            <person name="Mateos P.F."/>
            <person name="Garcia-Fraile P."/>
        </authorList>
    </citation>
    <scope>NUCLEOTIDE SEQUENCE [LARGE SCALE GENOMIC DNA]</scope>
    <source>
        <strain evidence="1 2">CDVBN77</strain>
    </source>
</reference>
<protein>
    <recommendedName>
        <fullName evidence="3">CopL family metal-binding regulatory protein</fullName>
    </recommendedName>
</protein>
<name>A0A5N3P4D5_9HYPH</name>
<dbReference type="AlphaFoldDB" id="A0A5N3P4D5"/>
<dbReference type="Proteomes" id="UP000325684">
    <property type="component" value="Unassembled WGS sequence"/>
</dbReference>
<dbReference type="EMBL" id="VCMV01000069">
    <property type="protein sequence ID" value="KAB0264585.1"/>
    <property type="molecule type" value="Genomic_DNA"/>
</dbReference>
<keyword evidence="2" id="KW-1185">Reference proteome</keyword>
<evidence type="ECO:0000313" key="2">
    <source>
        <dbReference type="Proteomes" id="UP000325684"/>
    </source>
</evidence>
<proteinExistence type="predicted"/>
<sequence length="120" mass="12340">MAPIIAVLLAITMAIFPIAMPRAAVSADHRSTVTLDTHHSHGKADVSCAHASVTCGDHEGDRHEASGSGCCGMSVCHAFQVSAAPAILCRHVTMTSVTVARDEQVGGVTPGGLDKPPRTT</sequence>
<gene>
    <name evidence="1" type="ORF">FEZ63_22345</name>
</gene>